<reference evidence="4 5" key="1">
    <citation type="submission" date="2016-10" db="EMBL/GenBank/DDBJ databases">
        <authorList>
            <person name="de Groot N.N."/>
        </authorList>
    </citation>
    <scope>NUCLEOTIDE SEQUENCE [LARGE SCALE GENOMIC DNA]</scope>
    <source>
        <strain evidence="4 5">Nm146</strain>
    </source>
</reference>
<keyword evidence="5" id="KW-1185">Reference proteome</keyword>
<dbReference type="RefSeq" id="WP_239654138.1">
    <property type="nucleotide sequence ID" value="NZ_CAJNAP010000010.1"/>
</dbReference>
<name>A0A1I4SMD8_9PROT</name>
<proteinExistence type="predicted"/>
<dbReference type="CDD" id="cd14503">
    <property type="entry name" value="PTP-bact"/>
    <property type="match status" value="1"/>
</dbReference>
<organism evidence="4 5">
    <name type="scientific">Nitrosomonas nitrosa</name>
    <dbReference type="NCBI Taxonomy" id="52442"/>
    <lineage>
        <taxon>Bacteria</taxon>
        <taxon>Pseudomonadati</taxon>
        <taxon>Pseudomonadota</taxon>
        <taxon>Betaproteobacteria</taxon>
        <taxon>Nitrosomonadales</taxon>
        <taxon>Nitrosomonadaceae</taxon>
        <taxon>Nitrosomonas</taxon>
    </lineage>
</organism>
<dbReference type="STRING" id="52442.SAMN05421880_12532"/>
<dbReference type="EMBL" id="FOUF01000025">
    <property type="protein sequence ID" value="SFM65688.1"/>
    <property type="molecule type" value="Genomic_DNA"/>
</dbReference>
<dbReference type="InterPro" id="IPR055214">
    <property type="entry name" value="PTP-NADK"/>
</dbReference>
<dbReference type="InterPro" id="IPR029021">
    <property type="entry name" value="Prot-tyrosine_phosphatase-like"/>
</dbReference>
<dbReference type="Proteomes" id="UP000601736">
    <property type="component" value="Unassembled WGS sequence"/>
</dbReference>
<feature type="signal peptide" evidence="1">
    <location>
        <begin position="1"/>
        <end position="22"/>
    </location>
</feature>
<keyword evidence="1" id="KW-0732">Signal</keyword>
<dbReference type="AlphaFoldDB" id="A0A1I4SMD8"/>
<sequence>MNHMQNIILVWSLLSFASIIQAHNQAPFGNQIKGVSNYNRATTQVATGGSLGESGVQELATQGFKTIIDLRTEAEGTDIEKQAVEQAGMRYINIPVTAKGIDDVQLSAFIDTIEHATPPILVHCASGNRAGAMWAAYRLHKGIALDIALEEGRTAGMQIGMEEKIKESCRVNNLC</sequence>
<dbReference type="Gene3D" id="3.90.190.10">
    <property type="entry name" value="Protein tyrosine phosphatase superfamily"/>
    <property type="match status" value="1"/>
</dbReference>
<evidence type="ECO:0000313" key="3">
    <source>
        <dbReference type="EMBL" id="CAE6499834.1"/>
    </source>
</evidence>
<reference evidence="3" key="2">
    <citation type="submission" date="2021-02" db="EMBL/GenBank/DDBJ databases">
        <authorList>
            <person name="Han P."/>
        </authorList>
    </citation>
    <scope>NUCLEOTIDE SEQUENCE</scope>
    <source>
        <strain evidence="3">Nitrosomonas nitrosa 18-3D</strain>
    </source>
</reference>
<dbReference type="EMBL" id="CAJNAP010000010">
    <property type="protein sequence ID" value="CAE6499834.1"/>
    <property type="molecule type" value="Genomic_DNA"/>
</dbReference>
<feature type="domain" description="DSP-PTPase phosphatase fused to NAD+ Kinase" evidence="2">
    <location>
        <begin position="37"/>
        <end position="157"/>
    </location>
</feature>
<protein>
    <submittedName>
        <fullName evidence="4">TIGR01244 family protein</fullName>
    </submittedName>
</protein>
<dbReference type="SUPFAM" id="SSF52799">
    <property type="entry name" value="(Phosphotyrosine protein) phosphatases II"/>
    <property type="match status" value="1"/>
</dbReference>
<evidence type="ECO:0000256" key="1">
    <source>
        <dbReference type="SAM" id="SignalP"/>
    </source>
</evidence>
<gene>
    <name evidence="3" type="ORF">NMYAN_180035</name>
    <name evidence="4" type="ORF">SAMN05421880_12532</name>
</gene>
<dbReference type="Pfam" id="PF22741">
    <property type="entry name" value="PTP-NADK"/>
    <property type="match status" value="1"/>
</dbReference>
<evidence type="ECO:0000259" key="2">
    <source>
        <dbReference type="Pfam" id="PF22741"/>
    </source>
</evidence>
<accession>A0A1I4SMD8</accession>
<evidence type="ECO:0000313" key="5">
    <source>
        <dbReference type="Proteomes" id="UP000199561"/>
    </source>
</evidence>
<feature type="chain" id="PRO_5033274835" evidence="1">
    <location>
        <begin position="23"/>
        <end position="175"/>
    </location>
</feature>
<dbReference type="Proteomes" id="UP000199561">
    <property type="component" value="Unassembled WGS sequence"/>
</dbReference>
<evidence type="ECO:0000313" key="4">
    <source>
        <dbReference type="EMBL" id="SFM65688.1"/>
    </source>
</evidence>